<keyword evidence="1" id="KW-1133">Transmembrane helix</keyword>
<feature type="transmembrane region" description="Helical" evidence="1">
    <location>
        <begin position="28"/>
        <end position="53"/>
    </location>
</feature>
<feature type="transmembrane region" description="Helical" evidence="1">
    <location>
        <begin position="181"/>
        <end position="206"/>
    </location>
</feature>
<evidence type="ECO:0000313" key="3">
    <source>
        <dbReference type="Proteomes" id="UP000271241"/>
    </source>
</evidence>
<keyword evidence="3" id="KW-1185">Reference proteome</keyword>
<sequence>MIVDGPLPPWGHACYWMTNVRHCQDTDIHFGITLTGAVMHLVPFFLGVHVLWLRQQGLWRGLVHRVRGYRMPSGVECVLLCWSLAGLARATHLLLTAFDVLPGLLARELSFNLSYYPFISGVILFTGGLVSVIPASLTEHTPKPILPLSAHNSSKDGIRRAKSNQSALRRASGYRVRAPPLYALQPIILAMLFWQPLLVLPFTVLHALAQSAGDWEWAGIWRRCEFLLWAAQLCTITIIVAYYSSQISLIMRVCFSTAEQSREHSTPSAICQQCI</sequence>
<name>A0A4P9XH62_9FUNG</name>
<feature type="transmembrane region" description="Helical" evidence="1">
    <location>
        <begin position="74"/>
        <end position="95"/>
    </location>
</feature>
<feature type="transmembrane region" description="Helical" evidence="1">
    <location>
        <begin position="115"/>
        <end position="137"/>
    </location>
</feature>
<protein>
    <submittedName>
        <fullName evidence="2">Uncharacterized protein</fullName>
    </submittedName>
</protein>
<evidence type="ECO:0000256" key="1">
    <source>
        <dbReference type="SAM" id="Phobius"/>
    </source>
</evidence>
<proteinExistence type="predicted"/>
<feature type="transmembrane region" description="Helical" evidence="1">
    <location>
        <begin position="226"/>
        <end position="243"/>
    </location>
</feature>
<evidence type="ECO:0000313" key="2">
    <source>
        <dbReference type="EMBL" id="RKP04997.1"/>
    </source>
</evidence>
<gene>
    <name evidence="2" type="ORF">THASP1DRAFT_33183</name>
</gene>
<dbReference type="AlphaFoldDB" id="A0A4P9XH62"/>
<organism evidence="2 3">
    <name type="scientific">Thamnocephalis sphaerospora</name>
    <dbReference type="NCBI Taxonomy" id="78915"/>
    <lineage>
        <taxon>Eukaryota</taxon>
        <taxon>Fungi</taxon>
        <taxon>Fungi incertae sedis</taxon>
        <taxon>Zoopagomycota</taxon>
        <taxon>Zoopagomycotina</taxon>
        <taxon>Zoopagomycetes</taxon>
        <taxon>Zoopagales</taxon>
        <taxon>Sigmoideomycetaceae</taxon>
        <taxon>Thamnocephalis</taxon>
    </lineage>
</organism>
<keyword evidence="1" id="KW-0472">Membrane</keyword>
<dbReference type="EMBL" id="KZ993327">
    <property type="protein sequence ID" value="RKP04997.1"/>
    <property type="molecule type" value="Genomic_DNA"/>
</dbReference>
<accession>A0A4P9XH62</accession>
<dbReference type="Proteomes" id="UP000271241">
    <property type="component" value="Unassembled WGS sequence"/>
</dbReference>
<dbReference type="OrthoDB" id="10597405at2759"/>
<keyword evidence="1" id="KW-0812">Transmembrane</keyword>
<reference evidence="3" key="1">
    <citation type="journal article" date="2018" name="Nat. Microbiol.">
        <title>Leveraging single-cell genomics to expand the fungal tree of life.</title>
        <authorList>
            <person name="Ahrendt S.R."/>
            <person name="Quandt C.A."/>
            <person name="Ciobanu D."/>
            <person name="Clum A."/>
            <person name="Salamov A."/>
            <person name="Andreopoulos B."/>
            <person name="Cheng J.F."/>
            <person name="Woyke T."/>
            <person name="Pelin A."/>
            <person name="Henrissat B."/>
            <person name="Reynolds N.K."/>
            <person name="Benny G.L."/>
            <person name="Smith M.E."/>
            <person name="James T.Y."/>
            <person name="Grigoriev I.V."/>
        </authorList>
    </citation>
    <scope>NUCLEOTIDE SEQUENCE [LARGE SCALE GENOMIC DNA]</scope>
    <source>
        <strain evidence="3">RSA 1356</strain>
    </source>
</reference>